<feature type="domain" description="U-box" evidence="3">
    <location>
        <begin position="448"/>
        <end position="521"/>
    </location>
</feature>
<dbReference type="Gene3D" id="2.60.40.150">
    <property type="entry name" value="C2 domain"/>
    <property type="match status" value="1"/>
</dbReference>
<dbReference type="PROSITE" id="PS50004">
    <property type="entry name" value="C2"/>
    <property type="match status" value="1"/>
</dbReference>
<dbReference type="SUPFAM" id="SSF57850">
    <property type="entry name" value="RING/U-box"/>
    <property type="match status" value="1"/>
</dbReference>
<dbReference type="AlphaFoldDB" id="A0A0P1B608"/>
<dbReference type="GO" id="GO:0004842">
    <property type="term" value="F:ubiquitin-protein transferase activity"/>
    <property type="evidence" value="ECO:0007669"/>
    <property type="project" value="InterPro"/>
</dbReference>
<dbReference type="EMBL" id="CCYD01003101">
    <property type="protein sequence ID" value="CEG50262.1"/>
    <property type="molecule type" value="Genomic_DNA"/>
</dbReference>
<dbReference type="SMART" id="SM00504">
    <property type="entry name" value="Ubox"/>
    <property type="match status" value="1"/>
</dbReference>
<feature type="compositionally biased region" description="Basic and acidic residues" evidence="1">
    <location>
        <begin position="527"/>
        <end position="537"/>
    </location>
</feature>
<accession>A0A0P1B608</accession>
<dbReference type="Proteomes" id="UP000054928">
    <property type="component" value="Unassembled WGS sequence"/>
</dbReference>
<dbReference type="GO" id="GO:0016567">
    <property type="term" value="P:protein ubiquitination"/>
    <property type="evidence" value="ECO:0007669"/>
    <property type="project" value="InterPro"/>
</dbReference>
<name>A0A0P1B608_PLAHL</name>
<dbReference type="InterPro" id="IPR003613">
    <property type="entry name" value="Ubox_domain"/>
</dbReference>
<dbReference type="PROSITE" id="PS51698">
    <property type="entry name" value="U_BOX"/>
    <property type="match status" value="1"/>
</dbReference>
<dbReference type="Gene3D" id="3.30.40.10">
    <property type="entry name" value="Zinc/RING finger domain, C3HC4 (zinc finger)"/>
    <property type="match status" value="1"/>
</dbReference>
<reference evidence="5" key="1">
    <citation type="submission" date="2014-09" db="EMBL/GenBank/DDBJ databases">
        <authorList>
            <person name="Sharma Rahul"/>
            <person name="Thines Marco"/>
        </authorList>
    </citation>
    <scope>NUCLEOTIDE SEQUENCE [LARGE SCALE GENOMIC DNA]</scope>
</reference>
<evidence type="ECO:0000259" key="2">
    <source>
        <dbReference type="PROSITE" id="PS50004"/>
    </source>
</evidence>
<dbReference type="OMA" id="ISPMTGM"/>
<evidence type="ECO:0000259" key="3">
    <source>
        <dbReference type="PROSITE" id="PS51698"/>
    </source>
</evidence>
<dbReference type="InterPro" id="IPR000008">
    <property type="entry name" value="C2_dom"/>
</dbReference>
<protein>
    <submittedName>
        <fullName evidence="4">U box domain-containing partial</fullName>
    </submittedName>
</protein>
<dbReference type="CDD" id="cd00030">
    <property type="entry name" value="C2"/>
    <property type="match status" value="1"/>
</dbReference>
<evidence type="ECO:0000313" key="5">
    <source>
        <dbReference type="Proteomes" id="UP000054928"/>
    </source>
</evidence>
<proteinExistence type="predicted"/>
<dbReference type="InterPro" id="IPR052085">
    <property type="entry name" value="WD-SAM-U-box"/>
</dbReference>
<evidence type="ECO:0000256" key="1">
    <source>
        <dbReference type="SAM" id="MobiDB-lite"/>
    </source>
</evidence>
<evidence type="ECO:0000313" key="4">
    <source>
        <dbReference type="EMBL" id="CEG50262.1"/>
    </source>
</evidence>
<sequence length="537" mass="60606">MASCSSSSNTIQTFSSMTQASAGVLSVDILGARNLPPAVFGSLLKWTPNYANPYVVLSLNRDHFVSSMKFHDLNPNWKESGKFHVPLPSESEILETFDSQNAHVVGKFHKMIENVVTHSKSVTNSHSFHPCAPELYVQVYHSDEIQVPRVASSHVYIQGHNEKLLGSVNVPVLPCLLSSTSSTRKWYQLIDEDGQNAGQLHLVLNFDVSAASNGLEPEKGDIVRLTGFGGFEYYAKIIPPNARMVVLEVFQDQIFVETQSQEGWLLRFEIHRNLLHVERRPSLLHDTSEQLQHQVRRVQQLNVVTNVQRVWLAVPDTPRTQVENSAAFIAFFGIQAYLTLEHSVKDVLHRGISSGVQTLIRSSKDAFGQVKHEFIRVYWSTPRRITNDGGYDDDLVDCGPRMNRGHIVRAFTAASVNSEDTEDEMMVQWETFNDSNHDELIEKNIEVAVPEQLICPITGCPMVDPVVAADGHSYEREAITHWLKTSDISPMTGMHMITKQVFPNFTLRQLSEEVQATATRRQQVKRYQRDAKMEEAD</sequence>
<dbReference type="STRING" id="4781.A0A0P1B608"/>
<dbReference type="CDD" id="cd16655">
    <property type="entry name" value="RING-Ubox_WDSUB1-like"/>
    <property type="match status" value="1"/>
</dbReference>
<organism evidence="4 5">
    <name type="scientific">Plasmopara halstedii</name>
    <name type="common">Downy mildew of sunflower</name>
    <dbReference type="NCBI Taxonomy" id="4781"/>
    <lineage>
        <taxon>Eukaryota</taxon>
        <taxon>Sar</taxon>
        <taxon>Stramenopiles</taxon>
        <taxon>Oomycota</taxon>
        <taxon>Peronosporomycetes</taxon>
        <taxon>Peronosporales</taxon>
        <taxon>Peronosporaceae</taxon>
        <taxon>Plasmopara</taxon>
    </lineage>
</organism>
<dbReference type="RefSeq" id="XP_024586631.1">
    <property type="nucleotide sequence ID" value="XM_024721542.1"/>
</dbReference>
<dbReference type="InterPro" id="IPR035892">
    <property type="entry name" value="C2_domain_sf"/>
</dbReference>
<dbReference type="GeneID" id="36403040"/>
<feature type="region of interest" description="Disordered" evidence="1">
    <location>
        <begin position="517"/>
        <end position="537"/>
    </location>
</feature>
<keyword evidence="5" id="KW-1185">Reference proteome</keyword>
<dbReference type="PANTHER" id="PTHR46573">
    <property type="entry name" value="WD REPEAT, SAM AND U-BOX DOMAIN-CONTAINING PROTEIN 1"/>
    <property type="match status" value="1"/>
</dbReference>
<dbReference type="Pfam" id="PF00168">
    <property type="entry name" value="C2"/>
    <property type="match status" value="1"/>
</dbReference>
<dbReference type="OrthoDB" id="10064100at2759"/>
<dbReference type="SMART" id="SM00239">
    <property type="entry name" value="C2"/>
    <property type="match status" value="1"/>
</dbReference>
<dbReference type="PANTHER" id="PTHR46573:SF1">
    <property type="entry name" value="WD REPEAT, SAM AND U-BOX DOMAIN-CONTAINING PROTEIN 1"/>
    <property type="match status" value="1"/>
</dbReference>
<feature type="domain" description="C2" evidence="2">
    <location>
        <begin position="5"/>
        <end position="187"/>
    </location>
</feature>
<dbReference type="Pfam" id="PF04564">
    <property type="entry name" value="U-box"/>
    <property type="match status" value="1"/>
</dbReference>
<dbReference type="SUPFAM" id="SSF49562">
    <property type="entry name" value="C2 domain (Calcium/lipid-binding domain, CaLB)"/>
    <property type="match status" value="1"/>
</dbReference>
<dbReference type="InterPro" id="IPR013083">
    <property type="entry name" value="Znf_RING/FYVE/PHD"/>
</dbReference>